<feature type="domain" description="Tyr recombinase" evidence="2">
    <location>
        <begin position="4"/>
        <end position="112"/>
    </location>
</feature>
<proteinExistence type="predicted"/>
<dbReference type="AlphaFoldDB" id="A0A5K8A764"/>
<dbReference type="Proteomes" id="UP000422108">
    <property type="component" value="Chromosome"/>
</dbReference>
<sequence length="143" mass="16155">MFPETKNRDARTIQIVPAIVALFDELPEGEPEEHVFLKKGGAPFKEAPTNFRTAVENLKLNNGRTKRDRITFHSIRHTVATQLAKTFNPAGLMDVMGWRTVQMAMRYVHANEDAKTAALNGLHDAMKPKPKENGKVIQLHRVK</sequence>
<dbReference type="Pfam" id="PF00589">
    <property type="entry name" value="Phage_integrase"/>
    <property type="match status" value="1"/>
</dbReference>
<accession>A0A5K8A764</accession>
<keyword evidence="4" id="KW-1185">Reference proteome</keyword>
<dbReference type="SUPFAM" id="SSF56349">
    <property type="entry name" value="DNA breaking-rejoining enzymes"/>
    <property type="match status" value="1"/>
</dbReference>
<dbReference type="EMBL" id="AP021879">
    <property type="protein sequence ID" value="BBO88357.1"/>
    <property type="molecule type" value="Genomic_DNA"/>
</dbReference>
<dbReference type="InterPro" id="IPR011010">
    <property type="entry name" value="DNA_brk_join_enz"/>
</dbReference>
<dbReference type="GO" id="GO:0006310">
    <property type="term" value="P:DNA recombination"/>
    <property type="evidence" value="ECO:0007669"/>
    <property type="project" value="UniProtKB-KW"/>
</dbReference>
<dbReference type="GO" id="GO:0015074">
    <property type="term" value="P:DNA integration"/>
    <property type="evidence" value="ECO:0007669"/>
    <property type="project" value="InterPro"/>
</dbReference>
<reference evidence="3 4" key="1">
    <citation type="submission" date="2019-11" db="EMBL/GenBank/DDBJ databases">
        <title>Comparative genomics of hydrocarbon-degrading Desulfosarcina strains.</title>
        <authorList>
            <person name="Watanabe M."/>
            <person name="Kojima H."/>
            <person name="Fukui M."/>
        </authorList>
    </citation>
    <scope>NUCLEOTIDE SEQUENCE [LARGE SCALE GENOMIC DNA]</scope>
    <source>
        <strain evidence="4">oXyS1</strain>
    </source>
</reference>
<gene>
    <name evidence="3" type="ORF">DSCOOX_15370</name>
</gene>
<dbReference type="InterPro" id="IPR013762">
    <property type="entry name" value="Integrase-like_cat_sf"/>
</dbReference>
<keyword evidence="1" id="KW-0233">DNA recombination</keyword>
<evidence type="ECO:0000256" key="1">
    <source>
        <dbReference type="ARBA" id="ARBA00023172"/>
    </source>
</evidence>
<dbReference type="Gene3D" id="1.10.443.10">
    <property type="entry name" value="Intergrase catalytic core"/>
    <property type="match status" value="1"/>
</dbReference>
<protein>
    <recommendedName>
        <fullName evidence="2">Tyr recombinase domain-containing protein</fullName>
    </recommendedName>
</protein>
<dbReference type="InterPro" id="IPR002104">
    <property type="entry name" value="Integrase_catalytic"/>
</dbReference>
<evidence type="ECO:0000313" key="3">
    <source>
        <dbReference type="EMBL" id="BBO88357.1"/>
    </source>
</evidence>
<evidence type="ECO:0000259" key="2">
    <source>
        <dbReference type="Pfam" id="PF00589"/>
    </source>
</evidence>
<evidence type="ECO:0000313" key="4">
    <source>
        <dbReference type="Proteomes" id="UP000422108"/>
    </source>
</evidence>
<name>A0A5K8A764_9BACT</name>
<organism evidence="3 4">
    <name type="scientific">Desulfosarcina ovata subsp. ovata</name>
    <dbReference type="NCBI Taxonomy" id="2752305"/>
    <lineage>
        <taxon>Bacteria</taxon>
        <taxon>Pseudomonadati</taxon>
        <taxon>Thermodesulfobacteriota</taxon>
        <taxon>Desulfobacteria</taxon>
        <taxon>Desulfobacterales</taxon>
        <taxon>Desulfosarcinaceae</taxon>
        <taxon>Desulfosarcina</taxon>
    </lineage>
</organism>
<dbReference type="GO" id="GO:0003677">
    <property type="term" value="F:DNA binding"/>
    <property type="evidence" value="ECO:0007669"/>
    <property type="project" value="InterPro"/>
</dbReference>